<feature type="region of interest" description="Disordered" evidence="6">
    <location>
        <begin position="100"/>
        <end position="128"/>
    </location>
</feature>
<name>A0A7N0V3X0_KALFE</name>
<dbReference type="InterPro" id="IPR011029">
    <property type="entry name" value="DEATH-like_dom_sf"/>
</dbReference>
<evidence type="ECO:0000313" key="9">
    <source>
        <dbReference type="Proteomes" id="UP000594263"/>
    </source>
</evidence>
<evidence type="ECO:0000313" key="8">
    <source>
        <dbReference type="EnsemblPlants" id="Kaladp0095s0669.1.v1.1"/>
    </source>
</evidence>
<feature type="coiled-coil region" evidence="5">
    <location>
        <begin position="42"/>
        <end position="87"/>
    </location>
</feature>
<dbReference type="PROSITE" id="PS50089">
    <property type="entry name" value="ZF_RING_2"/>
    <property type="match status" value="1"/>
</dbReference>
<accession>A0A7N0V3X0</accession>
<dbReference type="Pfam" id="PF13920">
    <property type="entry name" value="zf-C3HC4_3"/>
    <property type="match status" value="1"/>
</dbReference>
<dbReference type="Proteomes" id="UP000594263">
    <property type="component" value="Unplaced"/>
</dbReference>
<dbReference type="Gene3D" id="1.10.1170.10">
    <property type="entry name" value="Inhibitor Of Apoptosis Protein (2mihbC-IAP-1), Chain A"/>
    <property type="match status" value="1"/>
</dbReference>
<keyword evidence="9" id="KW-1185">Reference proteome</keyword>
<dbReference type="PANTHER" id="PTHR42647:SF5">
    <property type="entry name" value="SBP (S-RIBONUCLEASE BINDING PROTEIN) FAMILY PROTEIN"/>
    <property type="match status" value="1"/>
</dbReference>
<feature type="domain" description="RING-type" evidence="7">
    <location>
        <begin position="138"/>
        <end position="172"/>
    </location>
</feature>
<evidence type="ECO:0000256" key="1">
    <source>
        <dbReference type="ARBA" id="ARBA00022723"/>
    </source>
</evidence>
<keyword evidence="3" id="KW-0862">Zinc</keyword>
<proteinExistence type="predicted"/>
<dbReference type="GO" id="GO:0008270">
    <property type="term" value="F:zinc ion binding"/>
    <property type="evidence" value="ECO:0007669"/>
    <property type="project" value="UniProtKB-KW"/>
</dbReference>
<dbReference type="AlphaFoldDB" id="A0A7N0V3X0"/>
<evidence type="ECO:0000256" key="4">
    <source>
        <dbReference type="PROSITE-ProRule" id="PRU00175"/>
    </source>
</evidence>
<dbReference type="GO" id="GO:0004842">
    <property type="term" value="F:ubiquitin-protein transferase activity"/>
    <property type="evidence" value="ECO:0007669"/>
    <property type="project" value="TreeGrafter"/>
</dbReference>
<evidence type="ECO:0000256" key="5">
    <source>
        <dbReference type="SAM" id="Coils"/>
    </source>
</evidence>
<dbReference type="Gene3D" id="1.10.533.10">
    <property type="entry name" value="Death Domain, Fas"/>
    <property type="match status" value="1"/>
</dbReference>
<keyword evidence="1" id="KW-0479">Metal-binding</keyword>
<protein>
    <recommendedName>
        <fullName evidence="7">RING-type domain-containing protein</fullName>
    </recommendedName>
</protein>
<sequence length="185" mass="21012">MASKDIQRKREEELDNLLRVEQGGRMKRELQERSRRHNMELLQTLNHQASKLIKQKDDQLQQANQKNMELQANVNTVQTEVDAWKNRAMAGRAIVHNLHNEVEKATKKKEKKGEGSSSKKMESSVGSNDHVVDPARACKVCTIRETCMILMPCRHMCCCRPCAHAVKLCPICGAANRQGLHVAMD</sequence>
<dbReference type="PANTHER" id="PTHR42647">
    <property type="entry name" value="SBP (S-RIBONUCLEASE BINDING PROTEIN) FAMILY PROTEIN"/>
    <property type="match status" value="1"/>
</dbReference>
<evidence type="ECO:0000256" key="6">
    <source>
        <dbReference type="SAM" id="MobiDB-lite"/>
    </source>
</evidence>
<feature type="compositionally biased region" description="Basic and acidic residues" evidence="6">
    <location>
        <begin position="100"/>
        <end position="122"/>
    </location>
</feature>
<dbReference type="PIRSF" id="PIRSF036836">
    <property type="entry name" value="RNase_bind_SBP1"/>
    <property type="match status" value="1"/>
</dbReference>
<evidence type="ECO:0000256" key="2">
    <source>
        <dbReference type="ARBA" id="ARBA00022771"/>
    </source>
</evidence>
<keyword evidence="2 4" id="KW-0863">Zinc-finger</keyword>
<dbReference type="EnsemblPlants" id="Kaladp0095s0669.1.v1.1">
    <property type="protein sequence ID" value="Kaladp0095s0669.1.v1.1"/>
    <property type="gene ID" value="Kaladp0095s0669.v1.1"/>
</dbReference>
<organism evidence="8 9">
    <name type="scientific">Kalanchoe fedtschenkoi</name>
    <name type="common">Lavender scallops</name>
    <name type="synonym">South American air plant</name>
    <dbReference type="NCBI Taxonomy" id="63787"/>
    <lineage>
        <taxon>Eukaryota</taxon>
        <taxon>Viridiplantae</taxon>
        <taxon>Streptophyta</taxon>
        <taxon>Embryophyta</taxon>
        <taxon>Tracheophyta</taxon>
        <taxon>Spermatophyta</taxon>
        <taxon>Magnoliopsida</taxon>
        <taxon>eudicotyledons</taxon>
        <taxon>Gunneridae</taxon>
        <taxon>Pentapetalae</taxon>
        <taxon>Saxifragales</taxon>
        <taxon>Crassulaceae</taxon>
        <taxon>Kalanchoe</taxon>
    </lineage>
</organism>
<dbReference type="InterPro" id="IPR001841">
    <property type="entry name" value="Znf_RING"/>
</dbReference>
<reference evidence="8" key="1">
    <citation type="submission" date="2021-01" db="UniProtKB">
        <authorList>
            <consortium name="EnsemblPlants"/>
        </authorList>
    </citation>
    <scope>IDENTIFICATION</scope>
</reference>
<dbReference type="Gramene" id="Kaladp0095s0669.1.v1.1">
    <property type="protein sequence ID" value="Kaladp0095s0669.1.v1.1"/>
    <property type="gene ID" value="Kaladp0095s0669.v1.1"/>
</dbReference>
<dbReference type="OMA" id="RNLHIEA"/>
<evidence type="ECO:0000256" key="3">
    <source>
        <dbReference type="ARBA" id="ARBA00022833"/>
    </source>
</evidence>
<keyword evidence="5" id="KW-0175">Coiled coil</keyword>
<evidence type="ECO:0000259" key="7">
    <source>
        <dbReference type="PROSITE" id="PS50089"/>
    </source>
</evidence>